<comment type="similarity">
    <text evidence="2">Belongs to the AP endonuclease 2 family.</text>
</comment>
<keyword evidence="4" id="KW-0479">Metal-binding</keyword>
<dbReference type="PROSITE" id="PS51432">
    <property type="entry name" value="AP_NUCLEASE_F2_4"/>
    <property type="match status" value="1"/>
</dbReference>
<dbReference type="InterPro" id="IPR036237">
    <property type="entry name" value="Xyl_isomerase-like_sf"/>
</dbReference>
<keyword evidence="6" id="KW-0378">Hydrolase</keyword>
<proteinExistence type="inferred from homology"/>
<dbReference type="NCBIfam" id="TIGR00587">
    <property type="entry name" value="nfo"/>
    <property type="match status" value="1"/>
</dbReference>
<evidence type="ECO:0000256" key="6">
    <source>
        <dbReference type="ARBA" id="ARBA00022801"/>
    </source>
</evidence>
<dbReference type="InterPro" id="IPR001719">
    <property type="entry name" value="AP_endonuc_2"/>
</dbReference>
<dbReference type="HAMAP" id="MF_00152">
    <property type="entry name" value="Nfo"/>
    <property type="match status" value="1"/>
</dbReference>
<accession>A0AAD7X6B4</accession>
<organism evidence="11 12">
    <name type="scientific">Trametes cubensis</name>
    <dbReference type="NCBI Taxonomy" id="1111947"/>
    <lineage>
        <taxon>Eukaryota</taxon>
        <taxon>Fungi</taxon>
        <taxon>Dikarya</taxon>
        <taxon>Basidiomycota</taxon>
        <taxon>Agaricomycotina</taxon>
        <taxon>Agaricomycetes</taxon>
        <taxon>Polyporales</taxon>
        <taxon>Polyporaceae</taxon>
        <taxon>Trametes</taxon>
    </lineage>
</organism>
<keyword evidence="8" id="KW-0234">DNA repair</keyword>
<dbReference type="SUPFAM" id="SSF51658">
    <property type="entry name" value="Xylose isomerase-like"/>
    <property type="match status" value="1"/>
</dbReference>
<dbReference type="GO" id="GO:0003677">
    <property type="term" value="F:DNA binding"/>
    <property type="evidence" value="ECO:0007669"/>
    <property type="project" value="InterPro"/>
</dbReference>
<dbReference type="CDD" id="cd00019">
    <property type="entry name" value="AP2Ec"/>
    <property type="match status" value="1"/>
</dbReference>
<dbReference type="AlphaFoldDB" id="A0AAD7X6B4"/>
<evidence type="ECO:0000259" key="10">
    <source>
        <dbReference type="Pfam" id="PF01261"/>
    </source>
</evidence>
<evidence type="ECO:0000256" key="1">
    <source>
        <dbReference type="ARBA" id="ARBA00001947"/>
    </source>
</evidence>
<feature type="region of interest" description="Disordered" evidence="9">
    <location>
        <begin position="436"/>
        <end position="484"/>
    </location>
</feature>
<keyword evidence="7" id="KW-0862">Zinc</keyword>
<feature type="region of interest" description="Disordered" evidence="9">
    <location>
        <begin position="1"/>
        <end position="59"/>
    </location>
</feature>
<evidence type="ECO:0000256" key="3">
    <source>
        <dbReference type="ARBA" id="ARBA00021759"/>
    </source>
</evidence>
<dbReference type="PANTHER" id="PTHR21445:SF0">
    <property type="entry name" value="APURINIC-APYRIMIDINIC ENDONUCLEASE"/>
    <property type="match status" value="1"/>
</dbReference>
<dbReference type="PANTHER" id="PTHR21445">
    <property type="entry name" value="ENDONUCLEASE IV ENDODEOXYRIBONUCLEASE IV"/>
    <property type="match status" value="1"/>
</dbReference>
<dbReference type="EMBL" id="JAPEVG010000974">
    <property type="protein sequence ID" value="KAJ8454412.1"/>
    <property type="molecule type" value="Genomic_DNA"/>
</dbReference>
<dbReference type="GO" id="GO:0003906">
    <property type="term" value="F:DNA-(apurinic or apyrimidinic site) endonuclease activity"/>
    <property type="evidence" value="ECO:0007669"/>
    <property type="project" value="TreeGrafter"/>
</dbReference>
<evidence type="ECO:0000313" key="11">
    <source>
        <dbReference type="EMBL" id="KAJ8454412.1"/>
    </source>
</evidence>
<comment type="caution">
    <text evidence="11">The sequence shown here is derived from an EMBL/GenBank/DDBJ whole genome shotgun (WGS) entry which is preliminary data.</text>
</comment>
<feature type="compositionally biased region" description="Low complexity" evidence="9">
    <location>
        <begin position="1"/>
        <end position="14"/>
    </location>
</feature>
<name>A0AAD7X6B4_9APHY</name>
<evidence type="ECO:0000256" key="4">
    <source>
        <dbReference type="ARBA" id="ARBA00022723"/>
    </source>
</evidence>
<dbReference type="InterPro" id="IPR013022">
    <property type="entry name" value="Xyl_isomerase-like_TIM-brl"/>
</dbReference>
<keyword evidence="12" id="KW-1185">Reference proteome</keyword>
<evidence type="ECO:0000256" key="2">
    <source>
        <dbReference type="ARBA" id="ARBA00005340"/>
    </source>
</evidence>
<evidence type="ECO:0000256" key="8">
    <source>
        <dbReference type="ARBA" id="ARBA00023204"/>
    </source>
</evidence>
<evidence type="ECO:0000256" key="9">
    <source>
        <dbReference type="SAM" id="MobiDB-lite"/>
    </source>
</evidence>
<gene>
    <name evidence="11" type="ORF">ONZ51_g13037</name>
</gene>
<keyword evidence="5" id="KW-0227">DNA damage</keyword>
<dbReference type="GO" id="GO:0008081">
    <property type="term" value="F:phosphoric diester hydrolase activity"/>
    <property type="evidence" value="ECO:0007669"/>
    <property type="project" value="TreeGrafter"/>
</dbReference>
<protein>
    <recommendedName>
        <fullName evidence="3">Apurinic-apyrimidinic endonuclease 1</fullName>
    </recommendedName>
</protein>
<dbReference type="SMART" id="SM00518">
    <property type="entry name" value="AP2Ec"/>
    <property type="match status" value="1"/>
</dbReference>
<dbReference type="Pfam" id="PF01261">
    <property type="entry name" value="AP_endonuc_2"/>
    <property type="match status" value="1"/>
</dbReference>
<dbReference type="GO" id="GO:0006284">
    <property type="term" value="P:base-excision repair"/>
    <property type="evidence" value="ECO:0007669"/>
    <property type="project" value="TreeGrafter"/>
</dbReference>
<evidence type="ECO:0000256" key="5">
    <source>
        <dbReference type="ARBA" id="ARBA00022763"/>
    </source>
</evidence>
<dbReference type="PROSITE" id="PS00731">
    <property type="entry name" value="AP_NUCLEASE_F2_3"/>
    <property type="match status" value="1"/>
</dbReference>
<dbReference type="Gene3D" id="3.20.20.150">
    <property type="entry name" value="Divalent-metal-dependent TIM barrel enzymes"/>
    <property type="match status" value="1"/>
</dbReference>
<evidence type="ECO:0000313" key="12">
    <source>
        <dbReference type="Proteomes" id="UP001215151"/>
    </source>
</evidence>
<dbReference type="InterPro" id="IPR018246">
    <property type="entry name" value="AP_endonuc_F2_Zn_BS"/>
</dbReference>
<dbReference type="GO" id="GO:0008270">
    <property type="term" value="F:zinc ion binding"/>
    <property type="evidence" value="ECO:0007669"/>
    <property type="project" value="InterPro"/>
</dbReference>
<comment type="cofactor">
    <cofactor evidence="1">
        <name>Zn(2+)</name>
        <dbReference type="ChEBI" id="CHEBI:29105"/>
    </cofactor>
</comment>
<feature type="domain" description="Xylose isomerase-like TIM barrel" evidence="10">
    <location>
        <begin position="88"/>
        <end position="320"/>
    </location>
</feature>
<sequence>MSSLSSPSTSESPPIVDDNPRPTKRARIGVPEGAFCENYDTASQKKPRQRKKTVNEHAPGDFMVRAANPWKIGPHVSSAGGVENAIINAASVGANAFAIFLKSQRKWESNALKDESITKFKERMKAFGYSPSHVLPHGSYLVNLGNPDSDKREKSFACFLDDLKRCEQLGLHLYNFHPGSTVGAGTMEDSLSLIAECINRAHRQTDNVVIVLENMAGSGNVIGSRFSELGQIIREVKNKARVGVCLDTCEIHAAFGLRSEFNYPPGHMYAAGYDITTREGWQRTMEEFDREIGVGYLRGMHLNDSKATLGSKKDRHENIGLYVISMLVPHIEHSLAYHVRLSINVCMRSGHLGLRTFVHILADPPTRDIPLILETPAYDIPTGSNAAARDRLATEGMGVWRTEVAVLNRLSGRGCDEDSQIQVTEDELEEGRKELEAAVKKASQSRNGKGKKVDEFGKGKKKAKSKKNAAEDDEDHDSGCGSEH</sequence>
<dbReference type="Proteomes" id="UP001215151">
    <property type="component" value="Unassembled WGS sequence"/>
</dbReference>
<dbReference type="FunFam" id="3.20.20.150:FF:000001">
    <property type="entry name" value="Probable endonuclease 4"/>
    <property type="match status" value="1"/>
</dbReference>
<evidence type="ECO:0000256" key="7">
    <source>
        <dbReference type="ARBA" id="ARBA00022833"/>
    </source>
</evidence>
<reference evidence="11" key="1">
    <citation type="submission" date="2022-11" db="EMBL/GenBank/DDBJ databases">
        <title>Genome Sequence of Cubamyces cubensis.</title>
        <authorList>
            <person name="Buettner E."/>
        </authorList>
    </citation>
    <scope>NUCLEOTIDE SEQUENCE</scope>
    <source>
        <strain evidence="11">MPL-01</strain>
    </source>
</reference>